<evidence type="ECO:0000313" key="4">
    <source>
        <dbReference type="Proteomes" id="UP001144110"/>
    </source>
</evidence>
<dbReference type="Pfam" id="PF01171">
    <property type="entry name" value="ATP_bind_3"/>
    <property type="match status" value="1"/>
</dbReference>
<dbReference type="GO" id="GO:0002143">
    <property type="term" value="P:tRNA wobble position uridine thiolation"/>
    <property type="evidence" value="ECO:0007669"/>
    <property type="project" value="TreeGrafter"/>
</dbReference>
<evidence type="ECO:0000256" key="1">
    <source>
        <dbReference type="ARBA" id="ARBA00022679"/>
    </source>
</evidence>
<evidence type="ECO:0000313" key="3">
    <source>
        <dbReference type="EMBL" id="MDF2953242.1"/>
    </source>
</evidence>
<dbReference type="Gene3D" id="3.40.50.620">
    <property type="entry name" value="HUPs"/>
    <property type="match status" value="1"/>
</dbReference>
<gene>
    <name evidence="3" type="ORF">OD816_000487</name>
</gene>
<dbReference type="InterPro" id="IPR011063">
    <property type="entry name" value="TilS/TtcA_N"/>
</dbReference>
<dbReference type="PANTHER" id="PTHR11807">
    <property type="entry name" value="ATPASES OF THE PP SUPERFAMILY-RELATED"/>
    <property type="match status" value="1"/>
</dbReference>
<dbReference type="SUPFAM" id="SSF52402">
    <property type="entry name" value="Adenine nucleotide alpha hydrolases-like"/>
    <property type="match status" value="1"/>
</dbReference>
<dbReference type="InterPro" id="IPR014729">
    <property type="entry name" value="Rossmann-like_a/b/a_fold"/>
</dbReference>
<sequence length="408" mass="47716">MRYYKYGEFFEFKFKEYPFLCKLCKKEKALIDIPSQGIKVCKNCYNTFFENRVRKTIEKYKMIKLQDKVGVFLSGGKDSSALLTVLKKLYPEINLQAIFINLGIKYYSEKIENLVKTLCNNLNVSLYVYNLPKKEGYKIDDFVFTYFKNKICSACGAIKRYLFSKIAKELKLTVVATGHHLDDVVSTMLTLFFHGDFSGIAKLQPVLPPLSPNQVKKVKPFYTTPEKEIFYYIALNEIPIANFICPHADNNPPKKTKKILIELEKENRQIKYQLLSVFTKKLIPLIKFHHQNEPLSICSKCGEITSATDKICSRCKRVELLSKIEDKNVELTQEMFENYVKNLDSNWILIDLKEKENLLKDSVRKLRKFFKPYRDKYIFLNATDPEMAYFLALKLRKMGFKAYSVKKS</sequence>
<dbReference type="EMBL" id="JAPHEG010000002">
    <property type="protein sequence ID" value="MDF2953242.1"/>
    <property type="molecule type" value="Genomic_DNA"/>
</dbReference>
<evidence type="ECO:0000259" key="2">
    <source>
        <dbReference type="Pfam" id="PF01171"/>
    </source>
</evidence>
<dbReference type="GO" id="GO:0002144">
    <property type="term" value="C:cytosolic tRNA wobble base thiouridylase complex"/>
    <property type="evidence" value="ECO:0007669"/>
    <property type="project" value="TreeGrafter"/>
</dbReference>
<name>A0AAE3NZJ0_9BACT</name>
<dbReference type="GO" id="GO:0000049">
    <property type="term" value="F:tRNA binding"/>
    <property type="evidence" value="ECO:0007669"/>
    <property type="project" value="TreeGrafter"/>
</dbReference>
<proteinExistence type="predicted"/>
<dbReference type="PANTHER" id="PTHR11807:SF12">
    <property type="entry name" value="CYTOPLASMIC TRNA 2-THIOLATION PROTEIN 1"/>
    <property type="match status" value="1"/>
</dbReference>
<feature type="domain" description="tRNA(Ile)-lysidine/2-thiocytidine synthase N-terminal" evidence="2">
    <location>
        <begin position="70"/>
        <end position="239"/>
    </location>
</feature>
<organism evidence="3 4">
    <name type="scientific">Candidatus Thermodesulfobacterium syntrophicum</name>
    <dbReference type="NCBI Taxonomy" id="3060442"/>
    <lineage>
        <taxon>Bacteria</taxon>
        <taxon>Pseudomonadati</taxon>
        <taxon>Thermodesulfobacteriota</taxon>
        <taxon>Thermodesulfobacteria</taxon>
        <taxon>Thermodesulfobacteriales</taxon>
        <taxon>Thermodesulfobacteriaceae</taxon>
        <taxon>Thermodesulfobacterium</taxon>
    </lineage>
</organism>
<accession>A0AAE3NZJ0</accession>
<protein>
    <submittedName>
        <fullName evidence="3">tRNA-lysidine synthase TilS/MesJ</fullName>
    </submittedName>
</protein>
<reference evidence="3" key="1">
    <citation type="submission" date="2022-11" db="EMBL/GenBank/DDBJ databases">
        <title>Candidatus Alkanophaga archaea from heated hydrothermal vent sediment oxidize petroleum alkanes.</title>
        <authorList>
            <person name="Zehnle H."/>
            <person name="Laso-Perez R."/>
            <person name="Lipp J."/>
            <person name="Teske A."/>
            <person name="Wegener G."/>
        </authorList>
    </citation>
    <scope>NUCLEOTIDE SEQUENCE</scope>
    <source>
        <strain evidence="3">MCA70</strain>
    </source>
</reference>
<dbReference type="AlphaFoldDB" id="A0AAE3NZJ0"/>
<comment type="caution">
    <text evidence="3">The sequence shown here is derived from an EMBL/GenBank/DDBJ whole genome shotgun (WGS) entry which is preliminary data.</text>
</comment>
<keyword evidence="1" id="KW-0808">Transferase</keyword>
<dbReference type="Proteomes" id="UP001144110">
    <property type="component" value="Unassembled WGS sequence"/>
</dbReference>
<dbReference type="GO" id="GO:0016740">
    <property type="term" value="F:transferase activity"/>
    <property type="evidence" value="ECO:0007669"/>
    <property type="project" value="UniProtKB-KW"/>
</dbReference>